<dbReference type="RefSeq" id="WP_202996112.1">
    <property type="nucleotide sequence ID" value="NZ_JAENHO010000011.1"/>
</dbReference>
<evidence type="ECO:0008006" key="3">
    <source>
        <dbReference type="Google" id="ProtNLM"/>
    </source>
</evidence>
<sequence length="207" mass="23072">MTTAPTAPPAFEGFDETAVSRWVERLSGNTSPRRNHWKTKEIYFEAATRILEAVPRPTLNWKNIVAAADKGCRSTFYEVAGAHARHRMVDELINDGGSDAIQIALRYLRSDPVEQLIDETKVWSFWPYRQRLLRTITTGMSAEVMETELTAALSGWAVRNRSLAAAVLFTPPACAVEDLTVIHRSRLSGTQAATRLTDVVRAHLAAH</sequence>
<evidence type="ECO:0000313" key="2">
    <source>
        <dbReference type="Proteomes" id="UP000598996"/>
    </source>
</evidence>
<proteinExistence type="predicted"/>
<accession>A0ABS1VY74</accession>
<name>A0ABS1VY74_9ACTN</name>
<dbReference type="Proteomes" id="UP000598996">
    <property type="component" value="Unassembled WGS sequence"/>
</dbReference>
<dbReference type="EMBL" id="JAENHO010000011">
    <property type="protein sequence ID" value="MBL7259409.1"/>
    <property type="molecule type" value="Genomic_DNA"/>
</dbReference>
<gene>
    <name evidence="1" type="ORF">JKJ07_34350</name>
</gene>
<reference evidence="1 2" key="1">
    <citation type="submission" date="2021-01" db="EMBL/GenBank/DDBJ databases">
        <title>Actinoplanes sp. nov. LDG1-01 isolated from lichen.</title>
        <authorList>
            <person name="Saeng-In P."/>
            <person name="Phongsopitanun W."/>
            <person name="Kanchanasin P."/>
            <person name="Yuki M."/>
            <person name="Kudo T."/>
            <person name="Ohkuma M."/>
            <person name="Tanasupawat S."/>
        </authorList>
    </citation>
    <scope>NUCLEOTIDE SEQUENCE [LARGE SCALE GENOMIC DNA]</scope>
    <source>
        <strain evidence="1 2">LDG1-01</strain>
    </source>
</reference>
<comment type="caution">
    <text evidence="1">The sequence shown here is derived from an EMBL/GenBank/DDBJ whole genome shotgun (WGS) entry which is preliminary data.</text>
</comment>
<protein>
    <recommendedName>
        <fullName evidence="3">TetR family transcriptional regulator</fullName>
    </recommendedName>
</protein>
<keyword evidence="2" id="KW-1185">Reference proteome</keyword>
<evidence type="ECO:0000313" key="1">
    <source>
        <dbReference type="EMBL" id="MBL7259409.1"/>
    </source>
</evidence>
<organism evidence="1 2">
    <name type="scientific">Paractinoplanes lichenicola</name>
    <dbReference type="NCBI Taxonomy" id="2802976"/>
    <lineage>
        <taxon>Bacteria</taxon>
        <taxon>Bacillati</taxon>
        <taxon>Actinomycetota</taxon>
        <taxon>Actinomycetes</taxon>
        <taxon>Micromonosporales</taxon>
        <taxon>Micromonosporaceae</taxon>
        <taxon>Paractinoplanes</taxon>
    </lineage>
</organism>